<comment type="subcellular location">
    <subcellularLocation>
        <location evidence="1">Cell membrane</location>
        <topology evidence="1">Multi-pass membrane protein</topology>
    </subcellularLocation>
</comment>
<evidence type="ECO:0000313" key="13">
    <source>
        <dbReference type="Proteomes" id="UP000294614"/>
    </source>
</evidence>
<dbReference type="AlphaFoldDB" id="A0A4R1K9M7"/>
<evidence type="ECO:0000259" key="11">
    <source>
        <dbReference type="PROSITE" id="PS50883"/>
    </source>
</evidence>
<dbReference type="SMART" id="SM00052">
    <property type="entry name" value="EAL"/>
    <property type="match status" value="1"/>
</dbReference>
<keyword evidence="8 10" id="KW-0472">Membrane</keyword>
<dbReference type="InterPro" id="IPR024744">
    <property type="entry name" value="CSS-motif_dom"/>
</dbReference>
<keyword evidence="5 10" id="KW-0812">Transmembrane</keyword>
<protein>
    <recommendedName>
        <fullName evidence="2">cyclic-guanylate-specific phosphodiesterase</fullName>
        <ecNumber evidence="2">3.1.4.52</ecNumber>
    </recommendedName>
</protein>
<dbReference type="PANTHER" id="PTHR33121">
    <property type="entry name" value="CYCLIC DI-GMP PHOSPHODIESTERASE PDEF"/>
    <property type="match status" value="1"/>
</dbReference>
<dbReference type="EMBL" id="SMGG01000004">
    <property type="protein sequence ID" value="TCK61065.1"/>
    <property type="molecule type" value="Genomic_DNA"/>
</dbReference>
<dbReference type="EC" id="3.1.4.52" evidence="2"/>
<accession>A0A4R1K9M7</accession>
<evidence type="ECO:0000256" key="8">
    <source>
        <dbReference type="ARBA" id="ARBA00023136"/>
    </source>
</evidence>
<dbReference type="InterPro" id="IPR050706">
    <property type="entry name" value="Cyclic-di-GMP_PDE-like"/>
</dbReference>
<evidence type="ECO:0000256" key="5">
    <source>
        <dbReference type="ARBA" id="ARBA00022692"/>
    </source>
</evidence>
<evidence type="ECO:0000256" key="10">
    <source>
        <dbReference type="SAM" id="Phobius"/>
    </source>
</evidence>
<evidence type="ECO:0000256" key="6">
    <source>
        <dbReference type="ARBA" id="ARBA00022801"/>
    </source>
</evidence>
<name>A0A4R1K9M7_9BACT</name>
<dbReference type="Proteomes" id="UP000294614">
    <property type="component" value="Unassembled WGS sequence"/>
</dbReference>
<reference evidence="12 13" key="1">
    <citation type="submission" date="2019-03" db="EMBL/GenBank/DDBJ databases">
        <title>Genomic Encyclopedia of Type Strains, Phase IV (KMG-IV): sequencing the most valuable type-strain genomes for metagenomic binning, comparative biology and taxonomic classification.</title>
        <authorList>
            <person name="Goeker M."/>
        </authorList>
    </citation>
    <scope>NUCLEOTIDE SEQUENCE [LARGE SCALE GENOMIC DNA]</scope>
    <source>
        <strain evidence="12 13">DSM 24984</strain>
    </source>
</reference>
<proteinExistence type="predicted"/>
<evidence type="ECO:0000256" key="3">
    <source>
        <dbReference type="ARBA" id="ARBA00022475"/>
    </source>
</evidence>
<comment type="catalytic activity">
    <reaction evidence="9">
        <text>3',3'-c-di-GMP + H2O = 5'-phosphoguanylyl(3'-&gt;5')guanosine + H(+)</text>
        <dbReference type="Rhea" id="RHEA:24902"/>
        <dbReference type="ChEBI" id="CHEBI:15377"/>
        <dbReference type="ChEBI" id="CHEBI:15378"/>
        <dbReference type="ChEBI" id="CHEBI:58754"/>
        <dbReference type="ChEBI" id="CHEBI:58805"/>
        <dbReference type="EC" id="3.1.4.52"/>
    </reaction>
</comment>
<dbReference type="InterPro" id="IPR001633">
    <property type="entry name" value="EAL_dom"/>
</dbReference>
<dbReference type="SUPFAM" id="SSF141868">
    <property type="entry name" value="EAL domain-like"/>
    <property type="match status" value="1"/>
</dbReference>
<dbReference type="GO" id="GO:0071111">
    <property type="term" value="F:cyclic-guanylate-specific phosphodiesterase activity"/>
    <property type="evidence" value="ECO:0007669"/>
    <property type="project" value="UniProtKB-EC"/>
</dbReference>
<evidence type="ECO:0000256" key="9">
    <source>
        <dbReference type="ARBA" id="ARBA00034290"/>
    </source>
</evidence>
<evidence type="ECO:0000313" key="12">
    <source>
        <dbReference type="EMBL" id="TCK61065.1"/>
    </source>
</evidence>
<dbReference type="Pfam" id="PF00563">
    <property type="entry name" value="EAL"/>
    <property type="match status" value="1"/>
</dbReference>
<evidence type="ECO:0000256" key="2">
    <source>
        <dbReference type="ARBA" id="ARBA00012282"/>
    </source>
</evidence>
<dbReference type="CDD" id="cd01948">
    <property type="entry name" value="EAL"/>
    <property type="match status" value="1"/>
</dbReference>
<dbReference type="GO" id="GO:0005886">
    <property type="term" value="C:plasma membrane"/>
    <property type="evidence" value="ECO:0007669"/>
    <property type="project" value="UniProtKB-SubCell"/>
</dbReference>
<feature type="domain" description="EAL" evidence="11">
    <location>
        <begin position="269"/>
        <end position="519"/>
    </location>
</feature>
<organism evidence="12 13">
    <name type="scientific">Seleniivibrio woodruffii</name>
    <dbReference type="NCBI Taxonomy" id="1078050"/>
    <lineage>
        <taxon>Bacteria</taxon>
        <taxon>Pseudomonadati</taxon>
        <taxon>Deferribacterota</taxon>
        <taxon>Deferribacteres</taxon>
        <taxon>Deferribacterales</taxon>
        <taxon>Geovibrionaceae</taxon>
        <taxon>Seleniivibrio</taxon>
    </lineage>
</organism>
<evidence type="ECO:0000256" key="4">
    <source>
        <dbReference type="ARBA" id="ARBA00022636"/>
    </source>
</evidence>
<keyword evidence="4" id="KW-0973">c-di-GMP</keyword>
<keyword evidence="7 10" id="KW-1133">Transmembrane helix</keyword>
<dbReference type="Gene3D" id="3.20.20.450">
    <property type="entry name" value="EAL domain"/>
    <property type="match status" value="1"/>
</dbReference>
<keyword evidence="6" id="KW-0378">Hydrolase</keyword>
<sequence length="521" mass="59120">MNFIFRFLNKKHSISLLIFFFSVFLFAFFTGGAVPVILENYKQKNGNYAYKYIGEMDRVSADIAATLKKLNSLKLDECSDEMIKQMRFAQFESKYIKDIGFSKNNKLLCTSGLGKLDKPFDELPADLTTPGGSLVWLKVPIKLFNFEKYAHVVRTGSYNAVFNTSEIDRADISASNIAIYVMQKDKPPYFYGGNRDLTVDSVTDGQAIYDMKGMKTVLCSTSSNICAAVYISYSDIIQKEASLIFGIVMLSAISTIFVMKYLYDTLNRFKGFRNRFKRGLTPEKILCYYQPIVELKTSRLIGCEVLCRWVDFDGRVASPIEFLGIVKELQKTKEFTQIIIDKAFAELTPVISDIPAFKISFNIFPSDFRTETIVDMVGKYREEHPQLTINLELTEDELIELAKVSAAIDELRAKGYVISIDDFGTGYSSLSYLRDINADYIKIDRSFVKEIEHGSIKSNLIPNIVNIANDIGTQVIVEGIEKREQIDYLISYNVLYGQGYIFGRPCPAEEFSKLVCGDRLC</sequence>
<keyword evidence="3" id="KW-1003">Cell membrane</keyword>
<dbReference type="OrthoDB" id="9814202at2"/>
<gene>
    <name evidence="12" type="ORF">C8D98_1947</name>
</gene>
<comment type="caution">
    <text evidence="12">The sequence shown here is derived from an EMBL/GenBank/DDBJ whole genome shotgun (WGS) entry which is preliminary data.</text>
</comment>
<dbReference type="Pfam" id="PF12792">
    <property type="entry name" value="CSS-motif"/>
    <property type="match status" value="1"/>
</dbReference>
<evidence type="ECO:0000256" key="7">
    <source>
        <dbReference type="ARBA" id="ARBA00022989"/>
    </source>
</evidence>
<dbReference type="PROSITE" id="PS50883">
    <property type="entry name" value="EAL"/>
    <property type="match status" value="1"/>
</dbReference>
<evidence type="ECO:0000256" key="1">
    <source>
        <dbReference type="ARBA" id="ARBA00004651"/>
    </source>
</evidence>
<keyword evidence="13" id="KW-1185">Reference proteome</keyword>
<dbReference type="PANTHER" id="PTHR33121:SF70">
    <property type="entry name" value="SIGNALING PROTEIN YKOW"/>
    <property type="match status" value="1"/>
</dbReference>
<feature type="transmembrane region" description="Helical" evidence="10">
    <location>
        <begin position="243"/>
        <end position="263"/>
    </location>
</feature>
<dbReference type="InterPro" id="IPR035919">
    <property type="entry name" value="EAL_sf"/>
</dbReference>